<keyword evidence="3" id="KW-1185">Reference proteome</keyword>
<dbReference type="STRING" id="1921510.BSL82_12535"/>
<dbReference type="EMBL" id="CP018221">
    <property type="protein sequence ID" value="API60031.1"/>
    <property type="molecule type" value="Genomic_DNA"/>
</dbReference>
<name>A0A1L3ZWM7_9SPHN</name>
<feature type="compositionally biased region" description="Basic and acidic residues" evidence="1">
    <location>
        <begin position="78"/>
        <end position="102"/>
    </location>
</feature>
<dbReference type="Proteomes" id="UP000182063">
    <property type="component" value="Chromosome"/>
</dbReference>
<dbReference type="KEGG" id="sphj:BSL82_12535"/>
<dbReference type="AlphaFoldDB" id="A0A1L3ZWM7"/>
<gene>
    <name evidence="2" type="ORF">BSL82_12535</name>
</gene>
<reference evidence="3" key="1">
    <citation type="submission" date="2016-11" db="EMBL/GenBank/DDBJ databases">
        <title>Complete Genome Sequence of alachlor-degrading Sphingomonas sp. strain JJ-A5.</title>
        <authorList>
            <person name="Lee H."/>
            <person name="Ka J.-O."/>
        </authorList>
    </citation>
    <scope>NUCLEOTIDE SEQUENCE [LARGE SCALE GENOMIC DNA]</scope>
    <source>
        <strain evidence="3">JJ-A5</strain>
    </source>
</reference>
<evidence type="ECO:0000313" key="3">
    <source>
        <dbReference type="Proteomes" id="UP000182063"/>
    </source>
</evidence>
<sequence>MTKLNWDKVSLRMRDPARAQQTNDILAPDEIMTKIEDLSARERRSVAKIEAKRATLRAALKAEESKRRAKRRAKRKAILREDAERAARLRGESEARRRERESGQTGMGPPDIISATHRVHGS</sequence>
<feature type="region of interest" description="Disordered" evidence="1">
    <location>
        <begin position="64"/>
        <end position="122"/>
    </location>
</feature>
<feature type="compositionally biased region" description="Basic residues" evidence="1">
    <location>
        <begin position="67"/>
        <end position="77"/>
    </location>
</feature>
<protein>
    <submittedName>
        <fullName evidence="2">Uncharacterized protein</fullName>
    </submittedName>
</protein>
<organism evidence="2 3">
    <name type="scientific">Tardibacter chloracetimidivorans</name>
    <dbReference type="NCBI Taxonomy" id="1921510"/>
    <lineage>
        <taxon>Bacteria</taxon>
        <taxon>Pseudomonadati</taxon>
        <taxon>Pseudomonadota</taxon>
        <taxon>Alphaproteobacteria</taxon>
        <taxon>Sphingomonadales</taxon>
        <taxon>Sphingomonadaceae</taxon>
        <taxon>Tardibacter</taxon>
    </lineage>
</organism>
<accession>A0A1L3ZWM7</accession>
<evidence type="ECO:0000313" key="2">
    <source>
        <dbReference type="EMBL" id="API60031.1"/>
    </source>
</evidence>
<proteinExistence type="predicted"/>
<evidence type="ECO:0000256" key="1">
    <source>
        <dbReference type="SAM" id="MobiDB-lite"/>
    </source>
</evidence>